<organism evidence="3 4">
    <name type="scientific">Acanthaster planci</name>
    <name type="common">Crown-of-thorns starfish</name>
    <dbReference type="NCBI Taxonomy" id="133434"/>
    <lineage>
        <taxon>Eukaryota</taxon>
        <taxon>Metazoa</taxon>
        <taxon>Echinodermata</taxon>
        <taxon>Eleutherozoa</taxon>
        <taxon>Asterozoa</taxon>
        <taxon>Asteroidea</taxon>
        <taxon>Valvatacea</taxon>
        <taxon>Valvatida</taxon>
        <taxon>Acanthasteridae</taxon>
        <taxon>Acanthaster</taxon>
    </lineage>
</organism>
<keyword evidence="3" id="KW-1185">Reference proteome</keyword>
<evidence type="ECO:0000259" key="2">
    <source>
        <dbReference type="Pfam" id="PF20499"/>
    </source>
</evidence>
<evidence type="ECO:0000256" key="1">
    <source>
        <dbReference type="SAM" id="MobiDB-lite"/>
    </source>
</evidence>
<sequence>FVLFCGNLEDVLQDSEVAVSTQITTVGKLLPSTLTSDDEPSTSQSALEERPVSPDLHVPATSGDESVLLEGWQKFWDEPPPQVQGMYSPNILWLKTDGPYGIFETPRTYTTANGEQAMRKVFKNKMDFNPPPLPTRVQGSLPSMLSFFTTPVFFWRPVGVLQVKLKCPNAKCPAPPGSYLSRSGYGNLARQVCGLRYTYTLLTERLKCSFCMQKRQQTTDEQQLQYRWHAYSPSLLANLAPAVRSMFPAILCGKRAVDKNVVTLLSDRLNSVSMAKVHRMIQQGHDEWYAERRDLYQTLLHQAHTAGNASGSQQGILQFIKPPGSYTAPIQQTPLPSPRVLRRAHLIMEMEKMPMYRASVLSVTGEILCIDGTKQILKKIYGDGRGTMQYVTSVLNEWGQFLTVVVVASESEDCYQQLARGLVSRFRRANAPAPKVLYADNNCCREGGTSWLESLFEAWVDKGLVIRLDIRHWLHRWDAVVIKQSHAKYGTFMSALAGAILAYNKDDMLLLIEAVRKGNEELYSQYTDEQMVSFVKPYQLKSYVRRVTRGIEVSCFHSVMFMFSIQQNDGCCQVVLVRNIASVGCYKLKGLECNC</sequence>
<feature type="region of interest" description="Disordered" evidence="1">
    <location>
        <begin position="31"/>
        <end position="60"/>
    </location>
</feature>
<dbReference type="InterPro" id="IPR046616">
    <property type="entry name" value="DUF6729"/>
</dbReference>
<dbReference type="PANTHER" id="PTHR47773:SF1">
    <property type="entry name" value="C2H2-TYPE DOMAIN-CONTAINING PROTEIN"/>
    <property type="match status" value="1"/>
</dbReference>
<dbReference type="Proteomes" id="UP000694845">
    <property type="component" value="Unplaced"/>
</dbReference>
<dbReference type="KEGG" id="aplc:110982732"/>
<dbReference type="Pfam" id="PF20499">
    <property type="entry name" value="DUF6729"/>
    <property type="match status" value="1"/>
</dbReference>
<reference evidence="4" key="1">
    <citation type="submission" date="2025-08" db="UniProtKB">
        <authorList>
            <consortium name="RefSeq"/>
        </authorList>
    </citation>
    <scope>IDENTIFICATION</scope>
</reference>
<dbReference type="PANTHER" id="PTHR47773">
    <property type="entry name" value="SI:DKEY-9I5.2-RELATED"/>
    <property type="match status" value="1"/>
</dbReference>
<protein>
    <submittedName>
        <fullName evidence="4">Uncharacterized protein LOC110982732</fullName>
    </submittedName>
</protein>
<feature type="non-terminal residue" evidence="4">
    <location>
        <position position="1"/>
    </location>
</feature>
<gene>
    <name evidence="4" type="primary">LOC110982732</name>
</gene>
<evidence type="ECO:0000313" key="4">
    <source>
        <dbReference type="RefSeq" id="XP_022097062.1"/>
    </source>
</evidence>
<accession>A0A8B7YWJ5</accession>
<evidence type="ECO:0000313" key="3">
    <source>
        <dbReference type="Proteomes" id="UP000694845"/>
    </source>
</evidence>
<feature type="domain" description="DUF6729" evidence="2">
    <location>
        <begin position="126"/>
        <end position="329"/>
    </location>
</feature>
<dbReference type="GeneID" id="110982732"/>
<dbReference type="RefSeq" id="XP_022097062.1">
    <property type="nucleotide sequence ID" value="XM_022241370.1"/>
</dbReference>
<name>A0A8B7YWJ5_ACAPL</name>
<proteinExistence type="predicted"/>
<dbReference type="AlphaFoldDB" id="A0A8B7YWJ5"/>
<dbReference type="OrthoDB" id="10072098at2759"/>